<accession>A0AAE0UI04</accession>
<feature type="domain" description="EML-like second beta-propeller" evidence="5">
    <location>
        <begin position="357"/>
        <end position="618"/>
    </location>
</feature>
<sequence>MKVEVGPHHIFSLSQKARNNLIFLDEQTIVFPSGNNCALYNIHQGWTKFIPGLMLYTQEQQGIKALAISPDRRYLAVSERGVQATVSIYDLQTEQCTISQVLMLNGYGILEFVCMAFSADSKYLLCQSGGPNWNLFYWDWEKDEVIAVVNTTKVGIVTQVSFNPVDHTQICVSGKYVFKIFQLVNDCLKKIRTLNIDIKSHGNIKYHAWLPGDSIVLSTEKGKLLLLKDGELHNLRSSSERQMEKSDPSSTAAPPHITAIRAFSKGFACGSTLGEVCLYEKTEYNGYMKAAEIRIPQDACSNEPQEVIEMYLSPSEETLAISTRQGQIYHVNLASVEISQSKQANYLFHLLHLGSITGLSVCSSKTLFATCSKDNSVCIWNYKTNSLELHKEFPEKPNCISLHPNGLSIVVGFSTKVCLMNLLVDEFHTVQEFDMHDCSECVFNHDGNMFAAVTNNLISVINIRTGKVVKLNGQISKVQSVKWCKNDHHLVSCGMDGSINEWNAVTGVCKSKNKTSCSYTDVVISDSSESIISVGGFIIREVASRDMAYTAIAMTHSGQAVFVGTAAGTVRVMQYPLQEERSWTEHQAHSGPITKMFVTPDDQYLVTASGDGSLLMWSIADQNGCKLSMVKETCFIEEVLCSKAFLEKKDQSILEVQSQMELQKEELECKLNQTQVDYEKVQESFLQQIEALKDQIQMLHNEKEEQKVSQEKALAEMRENHAIELKHQSNSFENDMFKVFSVQAEMRQDYEQSLRNQEDNHFHTTMDMKRAYEQLLQQQQDKVHFYEEKLKELQENVDSKFKDSLLQNSQKLQAEKETNKTLQDEKQHMEKQIWRLKGEIQDQCLEISQLKATVEEINVKNKETIEDLQQKMKKQEEELCRERKKVINLKTLVRRMKADINDCSSFVNQPHHLRKNFIRLHKSYIEEADVRLRVMAGVVQQQTRQRAQLQGTVASLAQNQAVEPKTQQADCCKSLKQQTEVLQEVKNSKEMQNSTAELDEICLRYKQELQAEREICSQLKYEMNLLEKQMVQFWKIKGEIQDQNLEINMIKEKVQSLYDQHKNAKKFQKVNKEQTKTVQEQETHLQDIVEMHEKGKKQNKAALTSIKNQLNELIEEKKLFLKKLEAEVKINNKNQQTINELKEKLKVKEKELCTERQRVRNGSLLLDKIKADIQTCSDFLGQPGMLKANFTKLYRNYIKDAERRVVPIEDKNLLDRTRVSRTTKINARVSAARAPPKTERCPVTLPQLPSTRSRRPDKDFLKTIDTFTRKL</sequence>
<dbReference type="InterPro" id="IPR052993">
    <property type="entry name" value="CFA-57"/>
</dbReference>
<evidence type="ECO:0000313" key="6">
    <source>
        <dbReference type="EMBL" id="KAK3506806.1"/>
    </source>
</evidence>
<dbReference type="SMART" id="SM00320">
    <property type="entry name" value="WD40"/>
    <property type="match status" value="5"/>
</dbReference>
<dbReference type="InterPro" id="IPR036322">
    <property type="entry name" value="WD40_repeat_dom_sf"/>
</dbReference>
<dbReference type="SUPFAM" id="SSF50998">
    <property type="entry name" value="Quinoprotein alcohol dehydrogenase-like"/>
    <property type="match status" value="1"/>
</dbReference>
<organism evidence="6 7">
    <name type="scientific">Hemibagrus guttatus</name>
    <dbReference type="NCBI Taxonomy" id="175788"/>
    <lineage>
        <taxon>Eukaryota</taxon>
        <taxon>Metazoa</taxon>
        <taxon>Chordata</taxon>
        <taxon>Craniata</taxon>
        <taxon>Vertebrata</taxon>
        <taxon>Euteleostomi</taxon>
        <taxon>Actinopterygii</taxon>
        <taxon>Neopterygii</taxon>
        <taxon>Teleostei</taxon>
        <taxon>Ostariophysi</taxon>
        <taxon>Siluriformes</taxon>
        <taxon>Bagridae</taxon>
        <taxon>Hemibagrus</taxon>
    </lineage>
</organism>
<comment type="caution">
    <text evidence="6">The sequence shown here is derived from an EMBL/GenBank/DDBJ whole genome shotgun (WGS) entry which is preliminary data.</text>
</comment>
<dbReference type="SUPFAM" id="SSF50978">
    <property type="entry name" value="WD40 repeat-like"/>
    <property type="match status" value="1"/>
</dbReference>
<feature type="coiled-coil region" evidence="4">
    <location>
        <begin position="769"/>
        <end position="885"/>
    </location>
</feature>
<reference evidence="6" key="1">
    <citation type="submission" date="2023-06" db="EMBL/GenBank/DDBJ databases">
        <title>Male Hemibagrus guttatus genome.</title>
        <authorList>
            <person name="Bian C."/>
        </authorList>
    </citation>
    <scope>NUCLEOTIDE SEQUENCE</scope>
    <source>
        <strain evidence="6">Male_cb2023</strain>
        <tissue evidence="6">Muscle</tissue>
    </source>
</reference>
<dbReference type="InterPro" id="IPR015943">
    <property type="entry name" value="WD40/YVTN_repeat-like_dom_sf"/>
</dbReference>
<feature type="coiled-coil region" evidence="4">
    <location>
        <begin position="1009"/>
        <end position="1060"/>
    </location>
</feature>
<gene>
    <name evidence="6" type="ORF">QTP70_028369</name>
</gene>
<keyword evidence="4" id="KW-0175">Coiled coil</keyword>
<dbReference type="InterPro" id="IPR011047">
    <property type="entry name" value="Quinoprotein_ADH-like_sf"/>
</dbReference>
<keyword evidence="7" id="KW-1185">Reference proteome</keyword>
<dbReference type="EMBL" id="JAUCMX010000030">
    <property type="protein sequence ID" value="KAK3506806.1"/>
    <property type="molecule type" value="Genomic_DNA"/>
</dbReference>
<dbReference type="Proteomes" id="UP001274896">
    <property type="component" value="Unassembled WGS sequence"/>
</dbReference>
<dbReference type="PROSITE" id="PS50082">
    <property type="entry name" value="WD_REPEATS_2"/>
    <property type="match status" value="3"/>
</dbReference>
<evidence type="ECO:0000256" key="1">
    <source>
        <dbReference type="ARBA" id="ARBA00022574"/>
    </source>
</evidence>
<dbReference type="Gene3D" id="2.130.10.10">
    <property type="entry name" value="YVTN repeat-like/Quinoprotein amine dehydrogenase"/>
    <property type="match status" value="2"/>
</dbReference>
<evidence type="ECO:0000256" key="4">
    <source>
        <dbReference type="SAM" id="Coils"/>
    </source>
</evidence>
<dbReference type="Pfam" id="PF23414">
    <property type="entry name" value="Beta-prop_EML_2"/>
    <property type="match status" value="1"/>
</dbReference>
<evidence type="ECO:0000259" key="5">
    <source>
        <dbReference type="Pfam" id="PF23414"/>
    </source>
</evidence>
<feature type="repeat" description="WD" evidence="3">
    <location>
        <begin position="586"/>
        <end position="619"/>
    </location>
</feature>
<feature type="coiled-coil region" evidence="4">
    <location>
        <begin position="646"/>
        <end position="720"/>
    </location>
</feature>
<name>A0AAE0UI04_9TELE</name>
<dbReference type="PROSITE" id="PS50294">
    <property type="entry name" value="WD_REPEATS_REGION"/>
    <property type="match status" value="1"/>
</dbReference>
<dbReference type="PANTHER" id="PTHR32215:SF0">
    <property type="entry name" value="CILIA- AND FLAGELLA-ASSOCIATED PROTEIN 57"/>
    <property type="match status" value="1"/>
</dbReference>
<dbReference type="InterPro" id="IPR055442">
    <property type="entry name" value="Beta-prop_EML-like_2nd"/>
</dbReference>
<proteinExistence type="predicted"/>
<keyword evidence="1 3" id="KW-0853">WD repeat</keyword>
<dbReference type="PANTHER" id="PTHR32215">
    <property type="entry name" value="CILIA- AND FLAGELLA-ASSOCIATED PROTEIN 57"/>
    <property type="match status" value="1"/>
</dbReference>
<dbReference type="AlphaFoldDB" id="A0AAE0UI04"/>
<feature type="coiled-coil region" evidence="4">
    <location>
        <begin position="1096"/>
        <end position="1151"/>
    </location>
</feature>
<keyword evidence="2" id="KW-0677">Repeat</keyword>
<dbReference type="InterPro" id="IPR001680">
    <property type="entry name" value="WD40_rpt"/>
</dbReference>
<evidence type="ECO:0000256" key="2">
    <source>
        <dbReference type="ARBA" id="ARBA00022737"/>
    </source>
</evidence>
<evidence type="ECO:0000256" key="3">
    <source>
        <dbReference type="PROSITE-ProRule" id="PRU00221"/>
    </source>
</evidence>
<feature type="repeat" description="WD" evidence="3">
    <location>
        <begin position="471"/>
        <end position="503"/>
    </location>
</feature>
<evidence type="ECO:0000313" key="7">
    <source>
        <dbReference type="Proteomes" id="UP001274896"/>
    </source>
</evidence>
<feature type="repeat" description="WD" evidence="3">
    <location>
        <begin position="349"/>
        <end position="390"/>
    </location>
</feature>
<protein>
    <recommendedName>
        <fullName evidence="5">EML-like second beta-propeller domain-containing protein</fullName>
    </recommendedName>
</protein>